<evidence type="ECO:0000313" key="3">
    <source>
        <dbReference type="Proteomes" id="UP000295070"/>
    </source>
</evidence>
<organism evidence="2 3">
    <name type="scientific">Perca flavescens</name>
    <name type="common">American yellow perch</name>
    <name type="synonym">Morone flavescens</name>
    <dbReference type="NCBI Taxonomy" id="8167"/>
    <lineage>
        <taxon>Eukaryota</taxon>
        <taxon>Metazoa</taxon>
        <taxon>Chordata</taxon>
        <taxon>Craniata</taxon>
        <taxon>Vertebrata</taxon>
        <taxon>Euteleostomi</taxon>
        <taxon>Actinopterygii</taxon>
        <taxon>Neopterygii</taxon>
        <taxon>Teleostei</taxon>
        <taxon>Neoteleostei</taxon>
        <taxon>Acanthomorphata</taxon>
        <taxon>Eupercaria</taxon>
        <taxon>Perciformes</taxon>
        <taxon>Percoidei</taxon>
        <taxon>Percidae</taxon>
        <taxon>Percinae</taxon>
        <taxon>Perca</taxon>
    </lineage>
</organism>
<evidence type="ECO:0000256" key="1">
    <source>
        <dbReference type="SAM" id="MobiDB-lite"/>
    </source>
</evidence>
<feature type="compositionally biased region" description="Polar residues" evidence="1">
    <location>
        <begin position="20"/>
        <end position="31"/>
    </location>
</feature>
<gene>
    <name evidence="2" type="ORF">EPR50_G00191520</name>
</gene>
<feature type="region of interest" description="Disordered" evidence="1">
    <location>
        <begin position="17"/>
        <end position="98"/>
    </location>
</feature>
<name>A0A484CAT1_PERFV</name>
<evidence type="ECO:0000313" key="2">
    <source>
        <dbReference type="EMBL" id="TDH00737.1"/>
    </source>
</evidence>
<reference evidence="2 3" key="1">
    <citation type="submission" date="2019-01" db="EMBL/GenBank/DDBJ databases">
        <title>A chromosome-scale genome assembly of the yellow perch, Perca flavescens.</title>
        <authorList>
            <person name="Feron R."/>
            <person name="Morvezen R."/>
            <person name="Bestin A."/>
            <person name="Haffray P."/>
            <person name="Klopp C."/>
            <person name="Zahm M."/>
            <person name="Cabau C."/>
            <person name="Roques C."/>
            <person name="Donnadieu C."/>
            <person name="Bouchez O."/>
            <person name="Christie M."/>
            <person name="Larson W."/>
            <person name="Guiguen Y."/>
        </authorList>
    </citation>
    <scope>NUCLEOTIDE SEQUENCE [LARGE SCALE GENOMIC DNA]</scope>
    <source>
        <strain evidence="2">YP-PL-M2</strain>
        <tissue evidence="2">Blood</tissue>
    </source>
</reference>
<dbReference type="Proteomes" id="UP000295070">
    <property type="component" value="Chromosome 18"/>
</dbReference>
<protein>
    <submittedName>
        <fullName evidence="2">Uncharacterized protein</fullName>
    </submittedName>
</protein>
<dbReference type="AlphaFoldDB" id="A0A484CAT1"/>
<dbReference type="EMBL" id="SCKG01000018">
    <property type="protein sequence ID" value="TDH00737.1"/>
    <property type="molecule type" value="Genomic_DNA"/>
</dbReference>
<sequence length="98" mass="10332">MCMENLNQSVFVQGLRLNPAETQSAPETSQDMADPEGGVFYASVSHTKKSSSRAQARGKDADADDDAVTYSTVKAPPPPAAASADVSDLYATINKPNQ</sequence>
<accession>A0A484CAT1</accession>
<keyword evidence="3" id="KW-1185">Reference proteome</keyword>
<proteinExistence type="predicted"/>
<comment type="caution">
    <text evidence="2">The sequence shown here is derived from an EMBL/GenBank/DDBJ whole genome shotgun (WGS) entry which is preliminary data.</text>
</comment>